<dbReference type="InParanoid" id="A0A2N3N6M9"/>
<sequence length="201" mass="22725">MLFHRVARALRPRLHLPRTAFRASRPSSTAPDTRASKIIEKLPPSLRKYATGLRGAPVSHIVAFLVLHEITAIIPLFGLFGLFHYTKYAPVGYITDHWGGYVSDGVARFERYFKRKGWFGFGDEASLDPSSTQTDKEEKGNAKKLIMNWENSEGRYKLLADVALAWAITKALLPLRIVVSVWATPWFAGVLVRGQRIFTRK</sequence>
<keyword evidence="1" id="KW-0472">Membrane</keyword>
<dbReference type="PANTHER" id="PTHR28002">
    <property type="entry name" value="MIOREX COMPLEX COMPONENT 11"/>
    <property type="match status" value="1"/>
</dbReference>
<keyword evidence="3" id="KW-1185">Reference proteome</keyword>
<dbReference type="AlphaFoldDB" id="A0A2N3N6M9"/>
<dbReference type="EMBL" id="NLAX01000701">
    <property type="protein sequence ID" value="PKS08032.1"/>
    <property type="molecule type" value="Genomic_DNA"/>
</dbReference>
<evidence type="ECO:0000313" key="2">
    <source>
        <dbReference type="EMBL" id="PKS08032.1"/>
    </source>
</evidence>
<reference evidence="2 3" key="1">
    <citation type="journal article" date="2017" name="G3 (Bethesda)">
        <title>First Draft Genome Sequence of the Pathogenic Fungus Lomentospora prolificans (Formerly Scedosporium prolificans).</title>
        <authorList>
            <person name="Luo R."/>
            <person name="Zimin A."/>
            <person name="Workman R."/>
            <person name="Fan Y."/>
            <person name="Pertea G."/>
            <person name="Grossman N."/>
            <person name="Wear M.P."/>
            <person name="Jia B."/>
            <person name="Miller H."/>
            <person name="Casadevall A."/>
            <person name="Timp W."/>
            <person name="Zhang S.X."/>
            <person name="Salzberg S.L."/>
        </authorList>
    </citation>
    <scope>NUCLEOTIDE SEQUENCE [LARGE SCALE GENOMIC DNA]</scope>
    <source>
        <strain evidence="2 3">JHH-5317</strain>
    </source>
</reference>
<evidence type="ECO:0000256" key="1">
    <source>
        <dbReference type="SAM" id="Phobius"/>
    </source>
</evidence>
<gene>
    <name evidence="2" type="ORF">jhhlp_006644</name>
</gene>
<protein>
    <submittedName>
        <fullName evidence="2">Uncharacterized protein</fullName>
    </submittedName>
</protein>
<dbReference type="GO" id="GO:0005739">
    <property type="term" value="C:mitochondrion"/>
    <property type="evidence" value="ECO:0007669"/>
    <property type="project" value="TreeGrafter"/>
</dbReference>
<organism evidence="2 3">
    <name type="scientific">Lomentospora prolificans</name>
    <dbReference type="NCBI Taxonomy" id="41688"/>
    <lineage>
        <taxon>Eukaryota</taxon>
        <taxon>Fungi</taxon>
        <taxon>Dikarya</taxon>
        <taxon>Ascomycota</taxon>
        <taxon>Pezizomycotina</taxon>
        <taxon>Sordariomycetes</taxon>
        <taxon>Hypocreomycetidae</taxon>
        <taxon>Microascales</taxon>
        <taxon>Microascaceae</taxon>
        <taxon>Lomentospora</taxon>
    </lineage>
</organism>
<dbReference type="VEuPathDB" id="FungiDB:jhhlp_006644"/>
<dbReference type="OrthoDB" id="5580261at2759"/>
<feature type="transmembrane region" description="Helical" evidence="1">
    <location>
        <begin position="61"/>
        <end position="83"/>
    </location>
</feature>
<proteinExistence type="predicted"/>
<comment type="caution">
    <text evidence="2">The sequence shown here is derived from an EMBL/GenBank/DDBJ whole genome shotgun (WGS) entry which is preliminary data.</text>
</comment>
<dbReference type="InterPro" id="IPR018811">
    <property type="entry name" value="MRX11"/>
</dbReference>
<dbReference type="STRING" id="41688.A0A2N3N6M9"/>
<feature type="transmembrane region" description="Helical" evidence="1">
    <location>
        <begin position="173"/>
        <end position="192"/>
    </location>
</feature>
<evidence type="ECO:0000313" key="3">
    <source>
        <dbReference type="Proteomes" id="UP000233524"/>
    </source>
</evidence>
<accession>A0A2N3N6M9</accession>
<name>A0A2N3N6M9_9PEZI</name>
<dbReference type="Proteomes" id="UP000233524">
    <property type="component" value="Unassembled WGS sequence"/>
</dbReference>
<keyword evidence="1" id="KW-0812">Transmembrane</keyword>
<keyword evidence="1" id="KW-1133">Transmembrane helix</keyword>
<dbReference type="Pfam" id="PF10306">
    <property type="entry name" value="FLILHELTA"/>
    <property type="match status" value="1"/>
</dbReference>
<dbReference type="PANTHER" id="PTHR28002:SF1">
    <property type="entry name" value="MIOREX COMPLEX COMPONENT 11"/>
    <property type="match status" value="1"/>
</dbReference>